<evidence type="ECO:0000256" key="3">
    <source>
        <dbReference type="ARBA" id="ARBA00022692"/>
    </source>
</evidence>
<accession>A0A8J2L476</accession>
<feature type="transmembrane region" description="Helical" evidence="6">
    <location>
        <begin position="242"/>
        <end position="261"/>
    </location>
</feature>
<keyword evidence="4 6" id="KW-1133">Transmembrane helix</keyword>
<feature type="transmembrane region" description="Helical" evidence="6">
    <location>
        <begin position="418"/>
        <end position="437"/>
    </location>
</feature>
<feature type="transmembrane region" description="Helical" evidence="6">
    <location>
        <begin position="310"/>
        <end position="331"/>
    </location>
</feature>
<comment type="subcellular location">
    <subcellularLocation>
        <location evidence="1">Cell membrane</location>
        <topology evidence="1">Multi-pass membrane protein</topology>
    </subcellularLocation>
</comment>
<comment type="caution">
    <text evidence="7">The sequence shown here is derived from an EMBL/GenBank/DDBJ whole genome shotgun (WGS) entry which is preliminary data.</text>
</comment>
<reference evidence="7" key="1">
    <citation type="submission" date="2021-06" db="EMBL/GenBank/DDBJ databases">
        <authorList>
            <person name="Hodson N. C."/>
            <person name="Mongue J. A."/>
            <person name="Jaron S. K."/>
        </authorList>
    </citation>
    <scope>NUCLEOTIDE SEQUENCE</scope>
</reference>
<organism evidence="7 8">
    <name type="scientific">Allacma fusca</name>
    <dbReference type="NCBI Taxonomy" id="39272"/>
    <lineage>
        <taxon>Eukaryota</taxon>
        <taxon>Metazoa</taxon>
        <taxon>Ecdysozoa</taxon>
        <taxon>Arthropoda</taxon>
        <taxon>Hexapoda</taxon>
        <taxon>Collembola</taxon>
        <taxon>Symphypleona</taxon>
        <taxon>Sminthuridae</taxon>
        <taxon>Allacma</taxon>
    </lineage>
</organism>
<evidence type="ECO:0008006" key="9">
    <source>
        <dbReference type="Google" id="ProtNLM"/>
    </source>
</evidence>
<dbReference type="AlphaFoldDB" id="A0A8J2L476"/>
<sequence>MSPGILGLFKHCWQHPFSSLTSKVESKETEDNILEERNEIGDLFWPVISLLKFVGNCPLSYVYEEDVIYGDTLSHTSASSRRSNYRVYKMQYLSPYTLFCFAHGSLIMGLWATQLYETIFDVKILNIRIFNPQEMMTNYMGRDSLDVRHKYMEQTIKLMFCFIPGIQSVEIILSWMESNNFANFLNNFREFLSEYFSTFPFAQGLLRQNITHLRNKFLLFYAIVPTLLGLALVLYTNLQEDSITGVLACFLMSHITFVSSLEDVKIKLSIIRSIKWETLTASKVKSWRNVIHNIRMQAKLAGDWQKLHQLTLMIGFIVLITQAAFVLLSGSPSSPNYGLFLSVSISYILMMVGRIYLKIYAANQICQEEFKIARELVYADIPENEFALQLEVKFLHDMIQQKPCLIKFGSFATLNKKLILGIASQIVSYLIVLMQFYQSENNDKTL</sequence>
<dbReference type="Proteomes" id="UP000708208">
    <property type="component" value="Unassembled WGS sequence"/>
</dbReference>
<feature type="transmembrane region" description="Helical" evidence="6">
    <location>
        <begin position="218"/>
        <end position="236"/>
    </location>
</feature>
<keyword evidence="2" id="KW-1003">Cell membrane</keyword>
<evidence type="ECO:0000256" key="2">
    <source>
        <dbReference type="ARBA" id="ARBA00022475"/>
    </source>
</evidence>
<protein>
    <recommendedName>
        <fullName evidence="9">Gustatory receptor</fullName>
    </recommendedName>
</protein>
<dbReference type="GO" id="GO:0050909">
    <property type="term" value="P:sensory perception of taste"/>
    <property type="evidence" value="ECO:0007669"/>
    <property type="project" value="InterPro"/>
</dbReference>
<evidence type="ECO:0000256" key="4">
    <source>
        <dbReference type="ARBA" id="ARBA00022989"/>
    </source>
</evidence>
<feature type="transmembrane region" description="Helical" evidence="6">
    <location>
        <begin position="337"/>
        <end position="357"/>
    </location>
</feature>
<evidence type="ECO:0000256" key="1">
    <source>
        <dbReference type="ARBA" id="ARBA00004651"/>
    </source>
</evidence>
<name>A0A8J2L476_9HEXA</name>
<keyword evidence="3 6" id="KW-0812">Transmembrane</keyword>
<keyword evidence="5 6" id="KW-0472">Membrane</keyword>
<dbReference type="Pfam" id="PF08395">
    <property type="entry name" value="7tm_7"/>
    <property type="match status" value="1"/>
</dbReference>
<evidence type="ECO:0000313" key="7">
    <source>
        <dbReference type="EMBL" id="CAG7825983.1"/>
    </source>
</evidence>
<proteinExistence type="predicted"/>
<evidence type="ECO:0000256" key="6">
    <source>
        <dbReference type="SAM" id="Phobius"/>
    </source>
</evidence>
<dbReference type="EMBL" id="CAJVCH010538170">
    <property type="protein sequence ID" value="CAG7825983.1"/>
    <property type="molecule type" value="Genomic_DNA"/>
</dbReference>
<keyword evidence="8" id="KW-1185">Reference proteome</keyword>
<evidence type="ECO:0000256" key="5">
    <source>
        <dbReference type="ARBA" id="ARBA00023136"/>
    </source>
</evidence>
<dbReference type="GO" id="GO:0005886">
    <property type="term" value="C:plasma membrane"/>
    <property type="evidence" value="ECO:0007669"/>
    <property type="project" value="UniProtKB-SubCell"/>
</dbReference>
<evidence type="ECO:0000313" key="8">
    <source>
        <dbReference type="Proteomes" id="UP000708208"/>
    </source>
</evidence>
<gene>
    <name evidence="7" type="ORF">AFUS01_LOCUS36057</name>
</gene>
<dbReference type="InterPro" id="IPR013604">
    <property type="entry name" value="7TM_chemorcpt"/>
</dbReference>